<dbReference type="PANTHER" id="PTHR30441:SF8">
    <property type="entry name" value="DUF748 DOMAIN-CONTAINING PROTEIN"/>
    <property type="match status" value="1"/>
</dbReference>
<organism evidence="3 4">
    <name type="scientific">Neorickettsia findlayensis</name>
    <dbReference type="NCBI Taxonomy" id="2686014"/>
    <lineage>
        <taxon>Bacteria</taxon>
        <taxon>Pseudomonadati</taxon>
        <taxon>Pseudomonadota</taxon>
        <taxon>Alphaproteobacteria</taxon>
        <taxon>Rickettsiales</taxon>
        <taxon>Anaplasmataceae</taxon>
        <taxon>Neorickettsia</taxon>
    </lineage>
</organism>
<keyword evidence="1" id="KW-1133">Transmembrane helix</keyword>
<gene>
    <name evidence="3" type="ORF">GP480_02000</name>
</gene>
<keyword evidence="1" id="KW-0812">Transmembrane</keyword>
<evidence type="ECO:0000256" key="1">
    <source>
        <dbReference type="SAM" id="Phobius"/>
    </source>
</evidence>
<feature type="domain" description="AsmA" evidence="2">
    <location>
        <begin position="637"/>
        <end position="746"/>
    </location>
</feature>
<protein>
    <recommendedName>
        <fullName evidence="2">AsmA domain-containing protein</fullName>
    </recommendedName>
</protein>
<dbReference type="Proteomes" id="UP000464912">
    <property type="component" value="Chromosome"/>
</dbReference>
<dbReference type="PANTHER" id="PTHR30441">
    <property type="entry name" value="DUF748 DOMAIN-CONTAINING PROTEIN"/>
    <property type="match status" value="1"/>
</dbReference>
<name>A0A6P1GA93_9RICK</name>
<dbReference type="InterPro" id="IPR052894">
    <property type="entry name" value="AsmA-related"/>
</dbReference>
<reference evidence="3 4" key="2">
    <citation type="journal article" date="2020" name="MBio">
        <title>Isolation and Molecular Analysis of a Novel Neorickettsia Species That Causes Potomac Horse Fever.</title>
        <authorList>
            <person name="Teymournejad O."/>
            <person name="Lin M."/>
            <person name="Bekebrede H."/>
            <person name="Kamr A."/>
            <person name="Toribio R.E."/>
            <person name="Arroyo L.G."/>
            <person name="Baird J.D."/>
            <person name="Rikihisa Y."/>
        </authorList>
    </citation>
    <scope>NUCLEOTIDE SEQUENCE [LARGE SCALE GENOMIC DNA]</scope>
    <source>
        <strain evidence="3 4">Fin17</strain>
    </source>
</reference>
<dbReference type="KEGG" id="nef:GP480_02000"/>
<keyword evidence="1" id="KW-0472">Membrane</keyword>
<keyword evidence="4" id="KW-1185">Reference proteome</keyword>
<accession>A0A6P1GA93</accession>
<evidence type="ECO:0000259" key="2">
    <source>
        <dbReference type="Pfam" id="PF05170"/>
    </source>
</evidence>
<proteinExistence type="predicted"/>
<evidence type="ECO:0000313" key="3">
    <source>
        <dbReference type="EMBL" id="QHD65220.1"/>
    </source>
</evidence>
<dbReference type="AlphaFoldDB" id="A0A6P1GA93"/>
<sequence>MVSYRFPKIVVFFILMTILCFLGGFIIKLNADKRGYLDEISHLFGGNIEVHGDISISFLNPGLKITSLNFFHHTSGSRYVFEELDIDLELSSLIFSKPRISKIVLKNGKVVLSNANEFPVLKFHNLHFQNTELIVPDYAINTYIKNGMFSASEKEFFFSGEVGRTDKVPYDILIRLDKRKNQSLVKLSSKKEKLKIFLSEKEKHISGSGKDLLRLFSTFTDIAYQPREDSYFIIGTHYDQIKNSYSVTIDSDLVKSVVNIFKDHEKNKVDINSSYIDLSRVTNGSLEGTFLALLNIQRGLLGREEFKFIAHKIKLRGDKTAKVQFDFLDQGKFSYIDNFSAQSKNGTFTAKGIVERNLRGHPILRAEANCVGTVPEWITITPLSAKYIDITNLIGKRFNFSVNFVFGPDMFLINSGRFLTDEIAIDGTIQYNRLLKKIRTDFKASSLELKTLTKDNVHSLVDRFTELDAAVRFELENTKVGKNEISHIDFVHHIKQRNNASYISVDSDRMSFTGRIRFIQDSNILEIDLDGNRFDKSIIEFPSLFNVFKENNKDFKIQWNEDVFPYIPNNLSGKFNVICNNIFDANNKEPHLNLAISAETENRILKLTKFSVKREDLLFEMVANLTFAQGQNGIIASVAAVNLDLGKLFKKYFKIDYISGKASVQGNLSSKGFSIAQIVKNLNGKITFNSPNILLEGGDIDGLPLKLVEVNSIKELDEVIRVSFFEKSTPLFQVDGSGNITNGIIGTSLSFMTKATSGVFSSHFSLVDMKNSSIARVFFNLNDSPIAVDINLEGSLWKPRIFFDNKTIFETLKGTKANYT</sequence>
<feature type="transmembrane region" description="Helical" evidence="1">
    <location>
        <begin position="6"/>
        <end position="27"/>
    </location>
</feature>
<evidence type="ECO:0000313" key="4">
    <source>
        <dbReference type="Proteomes" id="UP000464912"/>
    </source>
</evidence>
<dbReference type="Pfam" id="PF05170">
    <property type="entry name" value="AsmA"/>
    <property type="match status" value="1"/>
</dbReference>
<dbReference type="RefSeq" id="WP_160095412.1">
    <property type="nucleotide sequence ID" value="NZ_CP047224.1"/>
</dbReference>
<dbReference type="InterPro" id="IPR007844">
    <property type="entry name" value="AsmA"/>
</dbReference>
<dbReference type="GO" id="GO:0005886">
    <property type="term" value="C:plasma membrane"/>
    <property type="evidence" value="ECO:0007669"/>
    <property type="project" value="TreeGrafter"/>
</dbReference>
<reference evidence="3 4" key="1">
    <citation type="journal article" date="2020" name="MBio">
        <title>Erratum for Teymournejad et al., 'Isolation and Molecular Analysis of a Novel Neorickettsia Species That Causes Potomac Horse Fever'.</title>
        <authorList>
            <person name="Teymournejad O."/>
            <person name="Lin M."/>
            <person name="Bekebrede H."/>
            <person name="Kamr A."/>
            <person name="Toribio R.E."/>
            <person name="Arroyo L.G."/>
            <person name="Baird J.D."/>
            <person name="Rikihisa Y."/>
        </authorList>
    </citation>
    <scope>NUCLEOTIDE SEQUENCE [LARGE SCALE GENOMIC DNA]</scope>
    <source>
        <strain evidence="3 4">Fin17</strain>
    </source>
</reference>
<dbReference type="EMBL" id="CP047224">
    <property type="protein sequence ID" value="QHD65220.1"/>
    <property type="molecule type" value="Genomic_DNA"/>
</dbReference>
<dbReference type="GO" id="GO:0090313">
    <property type="term" value="P:regulation of protein targeting to membrane"/>
    <property type="evidence" value="ECO:0007669"/>
    <property type="project" value="TreeGrafter"/>
</dbReference>